<comment type="caution">
    <text evidence="2">The sequence shown here is derived from an EMBL/GenBank/DDBJ whole genome shotgun (WGS) entry which is preliminary data.</text>
</comment>
<organism evidence="2 3">
    <name type="scientific">Macrococcus hajekii</name>
    <dbReference type="NCBI Taxonomy" id="198482"/>
    <lineage>
        <taxon>Bacteria</taxon>
        <taxon>Bacillati</taxon>
        <taxon>Bacillota</taxon>
        <taxon>Bacilli</taxon>
        <taxon>Bacillales</taxon>
        <taxon>Staphylococcaceae</taxon>
        <taxon>Macrococcus</taxon>
    </lineage>
</organism>
<name>A0A4R6BM15_9STAP</name>
<dbReference type="AlphaFoldDB" id="A0A4R6BM15"/>
<protein>
    <submittedName>
        <fullName evidence="2">GNAT family N-acetyltransferase</fullName>
    </submittedName>
</protein>
<proteinExistence type="predicted"/>
<dbReference type="InterPro" id="IPR016181">
    <property type="entry name" value="Acyl_CoA_acyltransferase"/>
</dbReference>
<keyword evidence="2" id="KW-0808">Transferase</keyword>
<gene>
    <name evidence="2" type="ORF">ERX37_01265</name>
</gene>
<dbReference type="CDD" id="cd04301">
    <property type="entry name" value="NAT_SF"/>
    <property type="match status" value="1"/>
</dbReference>
<feature type="domain" description="N-acetyltransferase" evidence="1">
    <location>
        <begin position="3"/>
        <end position="158"/>
    </location>
</feature>
<accession>A0A4R6BM15</accession>
<sequence length="161" mass="18530">MDLNIKPFFTEDASEVAHLIRRATLETNINDYSQEDLEREISKITVESIIERASWTHFYVFRDADKIIATGAIGPYWDSLTESSFFTIFVLPEYQGKGIGRLIIETLENDDLYKRADRIEIPASITAVPFYQKFGYNLKPGVTTADEEGIMRMEKYKDVTV</sequence>
<evidence type="ECO:0000313" key="2">
    <source>
        <dbReference type="EMBL" id="TDM02748.1"/>
    </source>
</evidence>
<dbReference type="GO" id="GO:0016747">
    <property type="term" value="F:acyltransferase activity, transferring groups other than amino-acyl groups"/>
    <property type="evidence" value="ECO:0007669"/>
    <property type="project" value="InterPro"/>
</dbReference>
<dbReference type="InterPro" id="IPR000182">
    <property type="entry name" value="GNAT_dom"/>
</dbReference>
<evidence type="ECO:0000259" key="1">
    <source>
        <dbReference type="PROSITE" id="PS51186"/>
    </source>
</evidence>
<dbReference type="EMBL" id="SCWE01000001">
    <property type="protein sequence ID" value="TDM02748.1"/>
    <property type="molecule type" value="Genomic_DNA"/>
</dbReference>
<dbReference type="SUPFAM" id="SSF55729">
    <property type="entry name" value="Acyl-CoA N-acyltransferases (Nat)"/>
    <property type="match status" value="1"/>
</dbReference>
<keyword evidence="3" id="KW-1185">Reference proteome</keyword>
<dbReference type="OrthoDB" id="9800797at2"/>
<dbReference type="PROSITE" id="PS51186">
    <property type="entry name" value="GNAT"/>
    <property type="match status" value="1"/>
</dbReference>
<dbReference type="Pfam" id="PF13673">
    <property type="entry name" value="Acetyltransf_10"/>
    <property type="match status" value="1"/>
</dbReference>
<evidence type="ECO:0000313" key="3">
    <source>
        <dbReference type="Proteomes" id="UP000295328"/>
    </source>
</evidence>
<dbReference type="PANTHER" id="PTHR43451:SF1">
    <property type="entry name" value="ACETYLTRANSFERASE"/>
    <property type="match status" value="1"/>
</dbReference>
<dbReference type="PANTHER" id="PTHR43451">
    <property type="entry name" value="ACETYLTRANSFERASE (GNAT) FAMILY PROTEIN"/>
    <property type="match status" value="1"/>
</dbReference>
<dbReference type="Proteomes" id="UP000295328">
    <property type="component" value="Unassembled WGS sequence"/>
</dbReference>
<dbReference type="Gene3D" id="3.40.630.30">
    <property type="match status" value="1"/>
</dbReference>
<dbReference type="InterPro" id="IPR052564">
    <property type="entry name" value="N-acetyltrans/Recomb-assoc"/>
</dbReference>
<reference evidence="2 3" key="1">
    <citation type="submission" date="2019-01" db="EMBL/GenBank/DDBJ databases">
        <title>Draft genome sequences of the type strains of six Macrococcus species.</title>
        <authorList>
            <person name="Mazhar S."/>
            <person name="Altermann E."/>
            <person name="Hill C."/>
            <person name="Mcauliffe O."/>
        </authorList>
    </citation>
    <scope>NUCLEOTIDE SEQUENCE [LARGE SCALE GENOMIC DNA]</scope>
    <source>
        <strain evidence="2 3">CCM4809</strain>
    </source>
</reference>
<dbReference type="RefSeq" id="WP_133428837.1">
    <property type="nucleotide sequence ID" value="NZ_BMCC01000002.1"/>
</dbReference>